<protein>
    <recommendedName>
        <fullName evidence="4">Transmembrane protein</fullName>
    </recommendedName>
</protein>
<dbReference type="EMBL" id="CP002352">
    <property type="protein sequence ID" value="ADV44627.1"/>
    <property type="molecule type" value="Genomic_DNA"/>
</dbReference>
<reference key="1">
    <citation type="submission" date="2010-11" db="EMBL/GenBank/DDBJ databases">
        <title>The complete genome of Bacteroides helcogenes P 36-108.</title>
        <authorList>
            <consortium name="US DOE Joint Genome Institute (JGI-PGF)"/>
            <person name="Lucas S."/>
            <person name="Copeland A."/>
            <person name="Lapidus A."/>
            <person name="Bruce D."/>
            <person name="Goodwin L."/>
            <person name="Pitluck S."/>
            <person name="Kyrpides N."/>
            <person name="Mavromatis K."/>
            <person name="Ivanova N."/>
            <person name="Zeytun A."/>
            <person name="Brettin T."/>
            <person name="Detter J.C."/>
            <person name="Tapia R."/>
            <person name="Han C."/>
            <person name="Land M."/>
            <person name="Hauser L."/>
            <person name="Markowitz V."/>
            <person name="Cheng J.-F."/>
            <person name="Hugenholtz P."/>
            <person name="Woyke T."/>
            <person name="Wu D."/>
            <person name="Gronow S."/>
            <person name="Wellnitz S."/>
            <person name="Brambilla E."/>
            <person name="Klenk H.-P."/>
            <person name="Eisen J.A."/>
        </authorList>
    </citation>
    <scope>NUCLEOTIDE SEQUENCE</scope>
    <source>
        <strain>P 36-108</strain>
    </source>
</reference>
<name>E6SWG6_BACT6</name>
<feature type="transmembrane region" description="Helical" evidence="1">
    <location>
        <begin position="129"/>
        <end position="153"/>
    </location>
</feature>
<dbReference type="AlphaFoldDB" id="E6SWG6"/>
<sequence>MKDSSETENRIEQNSSIRNKKKYRYCFLDYLYYRLYVAYLKHNDPARFSAFCVFAAIFMMALFFFSIFFNCVLTDSWFSLKNFTEPQGVLIFFTLTTVFCVIPFYLRYTRKRTAAILLKYKGNPWNRIIPAWVIVTFPIWGLLTGIGICMLIFNK</sequence>
<dbReference type="KEGG" id="bhl:Bache_2677"/>
<gene>
    <name evidence="2" type="ordered locus">Bache_2677</name>
</gene>
<dbReference type="PATRIC" id="fig|693979.3.peg.2802"/>
<organism evidence="2 3">
    <name type="scientific">Bacteroides helcogenes (strain ATCC 35417 / DSM 20613 / JCM 6297 / CCUG 15421 / P 36-108)</name>
    <dbReference type="NCBI Taxonomy" id="693979"/>
    <lineage>
        <taxon>Bacteria</taxon>
        <taxon>Pseudomonadati</taxon>
        <taxon>Bacteroidota</taxon>
        <taxon>Bacteroidia</taxon>
        <taxon>Bacteroidales</taxon>
        <taxon>Bacteroidaceae</taxon>
        <taxon>Bacteroides</taxon>
    </lineage>
</organism>
<keyword evidence="1" id="KW-0812">Transmembrane</keyword>
<dbReference type="Proteomes" id="UP000008630">
    <property type="component" value="Chromosome"/>
</dbReference>
<feature type="transmembrane region" description="Helical" evidence="1">
    <location>
        <begin position="48"/>
        <end position="69"/>
    </location>
</feature>
<keyword evidence="3" id="KW-1185">Reference proteome</keyword>
<dbReference type="eggNOG" id="ENOG5030NPX">
    <property type="taxonomic scope" value="Bacteria"/>
</dbReference>
<feature type="transmembrane region" description="Helical" evidence="1">
    <location>
        <begin position="89"/>
        <end position="108"/>
    </location>
</feature>
<dbReference type="RefSeq" id="WP_013548214.1">
    <property type="nucleotide sequence ID" value="NC_014933.1"/>
</dbReference>
<dbReference type="STRING" id="693979.Bache_2677"/>
<dbReference type="HOGENOM" id="CLU_1692012_0_0_10"/>
<evidence type="ECO:0000313" key="2">
    <source>
        <dbReference type="EMBL" id="ADV44627.1"/>
    </source>
</evidence>
<evidence type="ECO:0008006" key="4">
    <source>
        <dbReference type="Google" id="ProtNLM"/>
    </source>
</evidence>
<keyword evidence="1" id="KW-0472">Membrane</keyword>
<proteinExistence type="predicted"/>
<evidence type="ECO:0000313" key="3">
    <source>
        <dbReference type="Proteomes" id="UP000008630"/>
    </source>
</evidence>
<reference evidence="2 3" key="2">
    <citation type="journal article" date="2011" name="Stand. Genomic Sci.">
        <title>Complete genome sequence of Bacteroides helcogenes type strain (P 36-108).</title>
        <authorList>
            <person name="Pati A."/>
            <person name="Gronow S."/>
            <person name="Zeytun A."/>
            <person name="Lapidus A."/>
            <person name="Nolan M."/>
            <person name="Hammon N."/>
            <person name="Deshpande S."/>
            <person name="Cheng J.F."/>
            <person name="Tapia R."/>
            <person name="Han C."/>
            <person name="Goodwin L."/>
            <person name="Pitluck S."/>
            <person name="Liolios K."/>
            <person name="Pagani I."/>
            <person name="Ivanova N."/>
            <person name="Mavromatis K."/>
            <person name="Chen A."/>
            <person name="Palaniappan K."/>
            <person name="Land M."/>
            <person name="Hauser L."/>
            <person name="Chang Y.J."/>
            <person name="Jeffries C.D."/>
            <person name="Detter J.C."/>
            <person name="Brambilla E."/>
            <person name="Rohde M."/>
            <person name="Goker M."/>
            <person name="Woyke T."/>
            <person name="Bristow J."/>
            <person name="Eisen J.A."/>
            <person name="Markowitz V."/>
            <person name="Hugenholtz P."/>
            <person name="Kyrpides N.C."/>
            <person name="Klenk H.P."/>
            <person name="Lucas S."/>
        </authorList>
    </citation>
    <scope>NUCLEOTIDE SEQUENCE [LARGE SCALE GENOMIC DNA]</scope>
    <source>
        <strain evidence="3">ATCC 35417 / DSM 20613 / JCM 6297 / CCUG 15421 / P 36-108</strain>
    </source>
</reference>
<evidence type="ECO:0000256" key="1">
    <source>
        <dbReference type="SAM" id="Phobius"/>
    </source>
</evidence>
<keyword evidence="1" id="KW-1133">Transmembrane helix</keyword>
<dbReference type="OrthoDB" id="1049944at2"/>
<accession>E6SWG6</accession>